<sequence length="102" mass="11533">MYGYLRLDIAGHHVIACESQIRRFAERDSFDLAMIFHERIHGGSALTALIAELRRSQCHHVVVPTLEHLVRPGMSRQAVEARLWREADTGVFVAAETPDRIG</sequence>
<gene>
    <name evidence="1" type="ORF">BJY24_001653</name>
</gene>
<dbReference type="AlphaFoldDB" id="A0A7W9PB53"/>
<comment type="caution">
    <text evidence="1">The sequence shown here is derived from an EMBL/GenBank/DDBJ whole genome shotgun (WGS) entry which is preliminary data.</text>
</comment>
<accession>A0A7W9PB53</accession>
<reference evidence="1 2" key="1">
    <citation type="submission" date="2020-08" db="EMBL/GenBank/DDBJ databases">
        <title>Sequencing the genomes of 1000 actinobacteria strains.</title>
        <authorList>
            <person name="Klenk H.-P."/>
        </authorList>
    </citation>
    <scope>NUCLEOTIDE SEQUENCE [LARGE SCALE GENOMIC DNA]</scope>
    <source>
        <strain evidence="1 2">DSM 43582</strain>
    </source>
</reference>
<dbReference type="RefSeq" id="WP_157185378.1">
    <property type="nucleotide sequence ID" value="NZ_JACHIT010000001.1"/>
</dbReference>
<evidence type="ECO:0000313" key="2">
    <source>
        <dbReference type="Proteomes" id="UP000540412"/>
    </source>
</evidence>
<dbReference type="Proteomes" id="UP000540412">
    <property type="component" value="Unassembled WGS sequence"/>
</dbReference>
<keyword evidence="2" id="KW-1185">Reference proteome</keyword>
<protein>
    <recommendedName>
        <fullName evidence="3">Resolvase-like protein</fullName>
    </recommendedName>
</protein>
<organism evidence="1 2">
    <name type="scientific">Nocardia transvalensis</name>
    <dbReference type="NCBI Taxonomy" id="37333"/>
    <lineage>
        <taxon>Bacteria</taxon>
        <taxon>Bacillati</taxon>
        <taxon>Actinomycetota</taxon>
        <taxon>Actinomycetes</taxon>
        <taxon>Mycobacteriales</taxon>
        <taxon>Nocardiaceae</taxon>
        <taxon>Nocardia</taxon>
    </lineage>
</organism>
<dbReference type="EMBL" id="JACHIT010000001">
    <property type="protein sequence ID" value="MBB5912786.1"/>
    <property type="molecule type" value="Genomic_DNA"/>
</dbReference>
<proteinExistence type="predicted"/>
<name>A0A7W9PB53_9NOCA</name>
<evidence type="ECO:0000313" key="1">
    <source>
        <dbReference type="EMBL" id="MBB5912786.1"/>
    </source>
</evidence>
<evidence type="ECO:0008006" key="3">
    <source>
        <dbReference type="Google" id="ProtNLM"/>
    </source>
</evidence>